<dbReference type="GO" id="GO:0030870">
    <property type="term" value="C:Mre11 complex"/>
    <property type="evidence" value="ECO:0007669"/>
    <property type="project" value="InterPro"/>
</dbReference>
<dbReference type="GO" id="GO:0070192">
    <property type="term" value="P:chromosome organization involved in meiotic cell cycle"/>
    <property type="evidence" value="ECO:0007669"/>
    <property type="project" value="TreeGrafter"/>
</dbReference>
<accession>A0A9N8Z8F7</accession>
<evidence type="ECO:0000256" key="10">
    <source>
        <dbReference type="ARBA" id="ARBA00022801"/>
    </source>
</evidence>
<dbReference type="Proteomes" id="UP000789706">
    <property type="component" value="Unassembled WGS sequence"/>
</dbReference>
<dbReference type="GO" id="GO:0000722">
    <property type="term" value="P:telomere maintenance via recombination"/>
    <property type="evidence" value="ECO:0007669"/>
    <property type="project" value="UniProtKB-ARBA"/>
</dbReference>
<feature type="coiled-coil region" evidence="20">
    <location>
        <begin position="745"/>
        <end position="772"/>
    </location>
</feature>
<evidence type="ECO:0000256" key="7">
    <source>
        <dbReference type="ARBA" id="ARBA00022723"/>
    </source>
</evidence>
<dbReference type="PANTHER" id="PTHR18867:SF12">
    <property type="entry name" value="DNA REPAIR PROTEIN RAD50"/>
    <property type="match status" value="1"/>
</dbReference>
<keyword evidence="23" id="KW-1185">Reference proteome</keyword>
<dbReference type="GO" id="GO:0006303">
    <property type="term" value="P:double-strand break repair via nonhomologous end joining"/>
    <property type="evidence" value="ECO:0007669"/>
    <property type="project" value="UniProtKB-ARBA"/>
</dbReference>
<dbReference type="GO" id="GO:0003691">
    <property type="term" value="F:double-stranded telomeric DNA binding"/>
    <property type="evidence" value="ECO:0007669"/>
    <property type="project" value="TreeGrafter"/>
</dbReference>
<evidence type="ECO:0000256" key="18">
    <source>
        <dbReference type="ARBA" id="ARBA00049360"/>
    </source>
</evidence>
<dbReference type="Pfam" id="PF13476">
    <property type="entry name" value="AAA_23"/>
    <property type="match status" value="1"/>
</dbReference>
<feature type="coiled-coil region" evidence="20">
    <location>
        <begin position="477"/>
        <end position="534"/>
    </location>
</feature>
<evidence type="ECO:0000256" key="6">
    <source>
        <dbReference type="ARBA" id="ARBA00022454"/>
    </source>
</evidence>
<dbReference type="Gene3D" id="1.10.287.1490">
    <property type="match status" value="1"/>
</dbReference>
<dbReference type="GO" id="GO:0007127">
    <property type="term" value="P:meiosis I"/>
    <property type="evidence" value="ECO:0007669"/>
    <property type="project" value="UniProtKB-ARBA"/>
</dbReference>
<comment type="catalytic activity">
    <reaction evidence="18">
        <text>ATP + H2O = ADP + phosphate + H(+)</text>
        <dbReference type="Rhea" id="RHEA:13065"/>
        <dbReference type="ChEBI" id="CHEBI:15377"/>
        <dbReference type="ChEBI" id="CHEBI:15378"/>
        <dbReference type="ChEBI" id="CHEBI:30616"/>
        <dbReference type="ChEBI" id="CHEBI:43474"/>
        <dbReference type="ChEBI" id="CHEBI:456216"/>
    </reaction>
</comment>
<keyword evidence="11 19" id="KW-0862">Zinc</keyword>
<organism evidence="22 23">
    <name type="scientific">Diversispora eburnea</name>
    <dbReference type="NCBI Taxonomy" id="1213867"/>
    <lineage>
        <taxon>Eukaryota</taxon>
        <taxon>Fungi</taxon>
        <taxon>Fungi incertae sedis</taxon>
        <taxon>Mucoromycota</taxon>
        <taxon>Glomeromycotina</taxon>
        <taxon>Glomeromycetes</taxon>
        <taxon>Diversisporales</taxon>
        <taxon>Diversisporaceae</taxon>
        <taxon>Diversispora</taxon>
    </lineage>
</organism>
<gene>
    <name evidence="22" type="ORF">DEBURN_LOCUS3243</name>
</gene>
<evidence type="ECO:0000256" key="14">
    <source>
        <dbReference type="ARBA" id="ARBA00023054"/>
    </source>
</evidence>
<dbReference type="FunFam" id="3.40.50.300:FF:000593">
    <property type="entry name" value="DNA repair protein RAD50"/>
    <property type="match status" value="1"/>
</dbReference>
<evidence type="ECO:0000313" key="22">
    <source>
        <dbReference type="EMBL" id="CAG8472798.1"/>
    </source>
</evidence>
<keyword evidence="12" id="KW-0067">ATP-binding</keyword>
<keyword evidence="8" id="KW-0547">Nucleotide-binding</keyword>
<keyword evidence="16" id="KW-0539">Nucleus</keyword>
<dbReference type="OrthoDB" id="18797at2759"/>
<dbReference type="Gene3D" id="3.40.50.300">
    <property type="entry name" value="P-loop containing nucleotide triphosphate hydrolases"/>
    <property type="match status" value="2"/>
</dbReference>
<evidence type="ECO:0000256" key="12">
    <source>
        <dbReference type="ARBA" id="ARBA00022840"/>
    </source>
</evidence>
<feature type="binding site" evidence="19">
    <location>
        <position position="689"/>
    </location>
    <ligand>
        <name>Zn(2+)</name>
        <dbReference type="ChEBI" id="CHEBI:29105"/>
    </ligand>
</feature>
<sequence length="1321" mass="153696">MSSIEKLAILGIRSYSPKSSEVIEFHTPLTVIVGPNGSGKTTIIECLKYATTGETPPGSRVGGGGGFVYDPKLSEENEVKGQVKLKFNNVNNKEMVVIRSLKAELKDNLSIKTTTIDSLIKVTDPITQEMTSLSKRCGDLDVEIPLNLGVSKPILDNVIFCHQEESNWPLSEPTPLKKKFDEIFSATKYAKALGNINELRKKKMLLLKEDKIMLEQCKKEKGRADNITIRLENDQLKEVSIKQKMETLDAQININSKGIEDLLETIRELDKINEGITVSKKEIEMLRLTRDELMNHMNELNESDEELQKIKEEYMKRLNSRQGDRQNLVAQKNQLESDYNKFRDLLNKTLEESGKLQSEKNTNEKRIEELEVLIKETSRTYQFRLFVNALLDDVHIAKFKELLKTTIEEKEHMFKTKRDQAQQKENELNARLNQLTSDFNFHNRTKQNARSIIDTKRKKKSKEMENLQDYQTSDYDINILNDQLIKEESDLNTLKLNIENDNIHKTYFTKQNDLRNVENKINDIDSEISNITQDSSSRAKLDLQRTTRTEKSGQLQSLLTSHKDEFKEVLGKPMCIDTLEKDILKTLQKKEKELELTETEGEKFNRELSAIDGKLQMLQSESKRKNKECQEYSQKLNAVCGDRDLPGIIKKVEEELTELRDLLSSFTNYSDLYRQFYNTSQKKQNCPLCHRGFSNTDELNKLHQKLQEYLNDKMPDKKSSTEREIINTETRLSDLRDLQPARIAVEKLQSEIPDLERQIEQLQDKRTNTESSLEDIYVNIAAIKVEISQVNILRKDVEKITRLHKEIMEIDADINNLQQLLSISGSTKTLEECVTERDVFQAEAKRIRIEIENFNKLKETRALERSKRQEKVHQLRFRLQEQKNSLEKFTRIQNDIDELTDEIKSQESSIKNLDEQISKLTPTIREVDSELKEFRRQKIEKENSLMQDLNEIKKSYEQFLEIERSIEKYNSSFGDKKLATCIEKIENIKQQMITKKTYIENLDKQLQNMEKEASEIRDTERNIADNLKYRQCQNRIKEINTRINEYNQKIISLGSSSNYKERLDELQKMQSNVLSERARLDGELKQLEETIRRATQELNKEYKNAREKYKEKFIEVKTNEMGIKDLERYGKALDNAIVRYHKLKMSEINKIIAELWIKTYGGPDIDYIEIKSDTEGIRSNQSYNYKVVMVKNGIHMDMRGRCSAGQKNLASIIIRLALAETFCLNCGVFVLDEPTTNLDEKHIEKLASSLRTILESRRGQQNFQLIVITHDEKFSKLLGQTEFSDTYVRVHKDENGYSVATEYSWDSSGPLCPAFMGKTMS</sequence>
<comment type="similarity">
    <text evidence="4">Belongs to the SMC family. RAD50 subfamily.</text>
</comment>
<dbReference type="EMBL" id="CAJVPK010000200">
    <property type="protein sequence ID" value="CAG8472798.1"/>
    <property type="molecule type" value="Genomic_DNA"/>
</dbReference>
<comment type="caution">
    <text evidence="22">The sequence shown here is derived from an EMBL/GenBank/DDBJ whole genome shotgun (WGS) entry which is preliminary data.</text>
</comment>
<dbReference type="PROSITE" id="PS51131">
    <property type="entry name" value="ZN_HOOK"/>
    <property type="match status" value="1"/>
</dbReference>
<feature type="domain" description="Zinc-hook" evidence="21">
    <location>
        <begin position="642"/>
        <end position="740"/>
    </location>
</feature>
<comment type="cofactor">
    <cofactor evidence="1">
        <name>Zn(2+)</name>
        <dbReference type="ChEBI" id="CHEBI:29105"/>
    </cofactor>
</comment>
<evidence type="ECO:0000256" key="5">
    <source>
        <dbReference type="ARBA" id="ARBA00017893"/>
    </source>
</evidence>
<feature type="binding site" evidence="19">
    <location>
        <position position="686"/>
    </location>
    <ligand>
        <name>Zn(2+)</name>
        <dbReference type="ChEBI" id="CHEBI:29105"/>
    </ligand>
</feature>
<feature type="coiled-coil region" evidence="20">
    <location>
        <begin position="580"/>
        <end position="669"/>
    </location>
</feature>
<dbReference type="GO" id="GO:0051880">
    <property type="term" value="F:G-quadruplex DNA binding"/>
    <property type="evidence" value="ECO:0007669"/>
    <property type="project" value="TreeGrafter"/>
</dbReference>
<dbReference type="NCBIfam" id="TIGR00606">
    <property type="entry name" value="rad50"/>
    <property type="match status" value="1"/>
</dbReference>
<evidence type="ECO:0000256" key="9">
    <source>
        <dbReference type="ARBA" id="ARBA00022763"/>
    </source>
</evidence>
<dbReference type="GO" id="GO:0000794">
    <property type="term" value="C:condensed nuclear chromosome"/>
    <property type="evidence" value="ECO:0007669"/>
    <property type="project" value="TreeGrafter"/>
</dbReference>
<evidence type="ECO:0000256" key="15">
    <source>
        <dbReference type="ARBA" id="ARBA00023204"/>
    </source>
</evidence>
<evidence type="ECO:0000256" key="4">
    <source>
        <dbReference type="ARBA" id="ARBA00009439"/>
    </source>
</evidence>
<evidence type="ECO:0000259" key="21">
    <source>
        <dbReference type="PROSITE" id="PS51131"/>
    </source>
</evidence>
<feature type="coiled-coil region" evidence="20">
    <location>
        <begin position="283"/>
        <end position="380"/>
    </location>
</feature>
<keyword evidence="7 19" id="KW-0479">Metal-binding</keyword>
<dbReference type="FunFam" id="3.40.50.300:FF:001195">
    <property type="entry name" value="DNA repair protein rad50"/>
    <property type="match status" value="1"/>
</dbReference>
<keyword evidence="6" id="KW-0158">Chromosome</keyword>
<evidence type="ECO:0000256" key="19">
    <source>
        <dbReference type="PROSITE-ProRule" id="PRU00471"/>
    </source>
</evidence>
<evidence type="ECO:0000313" key="23">
    <source>
        <dbReference type="Proteomes" id="UP000789706"/>
    </source>
</evidence>
<evidence type="ECO:0000256" key="17">
    <source>
        <dbReference type="ARBA" id="ARBA00023254"/>
    </source>
</evidence>
<evidence type="ECO:0000256" key="11">
    <source>
        <dbReference type="ARBA" id="ARBA00022833"/>
    </source>
</evidence>
<comment type="subcellular location">
    <subcellularLocation>
        <location evidence="3">Chromosome</location>
    </subcellularLocation>
    <subcellularLocation>
        <location evidence="2">Nucleus</location>
    </subcellularLocation>
</comment>
<dbReference type="GO" id="GO:0016887">
    <property type="term" value="F:ATP hydrolysis activity"/>
    <property type="evidence" value="ECO:0007669"/>
    <property type="project" value="InterPro"/>
</dbReference>
<reference evidence="22" key="1">
    <citation type="submission" date="2021-06" db="EMBL/GenBank/DDBJ databases">
        <authorList>
            <person name="Kallberg Y."/>
            <person name="Tangrot J."/>
            <person name="Rosling A."/>
        </authorList>
    </citation>
    <scope>NUCLEOTIDE SEQUENCE</scope>
    <source>
        <strain evidence="22">AZ414A</strain>
    </source>
</reference>
<dbReference type="GO" id="GO:0046872">
    <property type="term" value="F:metal ion binding"/>
    <property type="evidence" value="ECO:0007669"/>
    <property type="project" value="UniProtKB-UniRule"/>
</dbReference>
<keyword evidence="15" id="KW-0234">DNA repair</keyword>
<evidence type="ECO:0000256" key="13">
    <source>
        <dbReference type="ARBA" id="ARBA00022842"/>
    </source>
</evidence>
<evidence type="ECO:0000256" key="8">
    <source>
        <dbReference type="ARBA" id="ARBA00022741"/>
    </source>
</evidence>
<dbReference type="PANTHER" id="PTHR18867">
    <property type="entry name" value="RAD50"/>
    <property type="match status" value="1"/>
</dbReference>
<dbReference type="InterPro" id="IPR038729">
    <property type="entry name" value="Rad50/SbcC_AAA"/>
</dbReference>
<evidence type="ECO:0000256" key="16">
    <source>
        <dbReference type="ARBA" id="ARBA00023242"/>
    </source>
</evidence>
<dbReference type="InterPro" id="IPR027417">
    <property type="entry name" value="P-loop_NTPase"/>
</dbReference>
<keyword evidence="14 20" id="KW-0175">Coiled coil</keyword>
<keyword evidence="9" id="KW-0227">DNA damage</keyword>
<protein>
    <recommendedName>
        <fullName evidence="5">DNA repair protein RAD50</fullName>
    </recommendedName>
</protein>
<keyword evidence="10" id="KW-0378">Hydrolase</keyword>
<feature type="coiled-coil region" evidence="20">
    <location>
        <begin position="407"/>
        <end position="438"/>
    </location>
</feature>
<feature type="coiled-coil region" evidence="20">
    <location>
        <begin position="992"/>
        <end position="1119"/>
    </location>
</feature>
<dbReference type="SUPFAM" id="SSF52540">
    <property type="entry name" value="P-loop containing nucleoside triphosphate hydrolases"/>
    <property type="match status" value="2"/>
</dbReference>
<dbReference type="InterPro" id="IPR013134">
    <property type="entry name" value="Zn_hook_RAD50"/>
</dbReference>
<keyword evidence="17" id="KW-0469">Meiosis</keyword>
<dbReference type="GO" id="GO:0043047">
    <property type="term" value="F:single-stranded telomeric DNA binding"/>
    <property type="evidence" value="ECO:0007669"/>
    <property type="project" value="TreeGrafter"/>
</dbReference>
<evidence type="ECO:0000256" key="3">
    <source>
        <dbReference type="ARBA" id="ARBA00004286"/>
    </source>
</evidence>
<name>A0A9N8Z8F7_9GLOM</name>
<evidence type="ECO:0000256" key="2">
    <source>
        <dbReference type="ARBA" id="ARBA00004123"/>
    </source>
</evidence>
<keyword evidence="13" id="KW-0460">Magnesium</keyword>
<feature type="coiled-coil region" evidence="20">
    <location>
        <begin position="889"/>
        <end position="944"/>
    </location>
</feature>
<evidence type="ECO:0000256" key="20">
    <source>
        <dbReference type="SAM" id="Coils"/>
    </source>
</evidence>
<dbReference type="GO" id="GO:0007004">
    <property type="term" value="P:telomere maintenance via telomerase"/>
    <property type="evidence" value="ECO:0007669"/>
    <property type="project" value="TreeGrafter"/>
</dbReference>
<dbReference type="InterPro" id="IPR004584">
    <property type="entry name" value="Rad50_eukaryotes"/>
</dbReference>
<dbReference type="GO" id="GO:0005524">
    <property type="term" value="F:ATP binding"/>
    <property type="evidence" value="ECO:0007669"/>
    <property type="project" value="UniProtKB-KW"/>
</dbReference>
<evidence type="ECO:0000256" key="1">
    <source>
        <dbReference type="ARBA" id="ARBA00001947"/>
    </source>
</evidence>
<proteinExistence type="inferred from homology"/>